<organism evidence="3 4">
    <name type="scientific">Xenorhabdus budapestensis</name>
    <dbReference type="NCBI Taxonomy" id="290110"/>
    <lineage>
        <taxon>Bacteria</taxon>
        <taxon>Pseudomonadati</taxon>
        <taxon>Pseudomonadota</taxon>
        <taxon>Gammaproteobacteria</taxon>
        <taxon>Enterobacterales</taxon>
        <taxon>Morganellaceae</taxon>
        <taxon>Xenorhabdus</taxon>
    </lineage>
</organism>
<evidence type="ECO:0000313" key="4">
    <source>
        <dbReference type="Proteomes" id="UP000665047"/>
    </source>
</evidence>
<reference evidence="3 4" key="1">
    <citation type="submission" date="2021-03" db="EMBL/GenBank/DDBJ databases">
        <title>Complete Genome Sequence Data of Xenorhabdus budapestensis strain C72, a Candidate Biological Control Agent, from China.</title>
        <authorList>
            <person name="LI B."/>
            <person name="WANG S."/>
            <person name="QIU D."/>
        </authorList>
    </citation>
    <scope>NUCLEOTIDE SEQUENCE [LARGE SCALE GENOMIC DNA]</scope>
    <source>
        <strain evidence="3 4">C-7-2</strain>
    </source>
</reference>
<name>A0ABX7VJL8_XENBU</name>
<evidence type="ECO:0000313" key="2">
    <source>
        <dbReference type="EMBL" id="QTL40948.1"/>
    </source>
</evidence>
<protein>
    <recommendedName>
        <fullName evidence="5">ANR family transcriptional regulator</fullName>
    </recommendedName>
</protein>
<evidence type="ECO:0000313" key="3">
    <source>
        <dbReference type="EMBL" id="QTL40979.1"/>
    </source>
</evidence>
<dbReference type="RefSeq" id="WP_209028330.1">
    <property type="nucleotide sequence ID" value="NZ_CP072455.1"/>
</dbReference>
<feature type="region of interest" description="Disordered" evidence="1">
    <location>
        <begin position="52"/>
        <end position="74"/>
    </location>
</feature>
<accession>A0ABX7VJL8</accession>
<gene>
    <name evidence="2" type="ORF">HGO23_06295</name>
    <name evidence="3" type="ORF">HGO23_06470</name>
</gene>
<dbReference type="Proteomes" id="UP000665047">
    <property type="component" value="Chromosome"/>
</dbReference>
<dbReference type="EMBL" id="CP072455">
    <property type="protein sequence ID" value="QTL40979.1"/>
    <property type="molecule type" value="Genomic_DNA"/>
</dbReference>
<sequence length="93" mass="11173">MKNKTYLDFSDAAIQEEKKERYDLAARYWGRAKYLATDLKHRIWAQYHQENNEKRHSLHHSHSQALRTPKDNQRIASELKRYMNKQAANDDSI</sequence>
<dbReference type="EMBL" id="CP072455">
    <property type="protein sequence ID" value="QTL40948.1"/>
    <property type="molecule type" value="Genomic_DNA"/>
</dbReference>
<proteinExistence type="predicted"/>
<evidence type="ECO:0008006" key="5">
    <source>
        <dbReference type="Google" id="ProtNLM"/>
    </source>
</evidence>
<keyword evidence="4" id="KW-1185">Reference proteome</keyword>
<evidence type="ECO:0000256" key="1">
    <source>
        <dbReference type="SAM" id="MobiDB-lite"/>
    </source>
</evidence>